<dbReference type="OrthoDB" id="3554730at2759"/>
<dbReference type="Proteomes" id="UP000285405">
    <property type="component" value="Unassembled WGS sequence"/>
</dbReference>
<feature type="non-terminal residue" evidence="1">
    <location>
        <position position="137"/>
    </location>
</feature>
<protein>
    <submittedName>
        <fullName evidence="1">Uncharacterized protein</fullName>
    </submittedName>
</protein>
<sequence length="137" mass="15911">MPRIPDQEVRQMVTWLLSDPANRRVKLSNIPSVAPELELRNHGKTAIQKASISQGCGCRTSKKNTFSISYAHRQMRLGFVRWGRTWNRERLYQQVYSDEVWTHGGAIGRNFVTVLVEGDKQDILLDRYRPECLTRSH</sequence>
<evidence type="ECO:0000313" key="2">
    <source>
        <dbReference type="Proteomes" id="UP000285405"/>
    </source>
</evidence>
<proteinExistence type="predicted"/>
<name>A0A420IAK6_9PEZI</name>
<gene>
    <name evidence="1" type="ORF">GcC1_097025</name>
</gene>
<dbReference type="EMBL" id="MCBR01009783">
    <property type="protein sequence ID" value="RKF71554.1"/>
    <property type="molecule type" value="Genomic_DNA"/>
</dbReference>
<accession>A0A420IAK6</accession>
<dbReference type="AlphaFoldDB" id="A0A420IAK6"/>
<reference evidence="1 2" key="1">
    <citation type="journal article" date="2018" name="BMC Genomics">
        <title>Comparative genome analyses reveal sequence features reflecting distinct modes of host-adaptation between dicot and monocot powdery mildew.</title>
        <authorList>
            <person name="Wu Y."/>
            <person name="Ma X."/>
            <person name="Pan Z."/>
            <person name="Kale S.D."/>
            <person name="Song Y."/>
            <person name="King H."/>
            <person name="Zhang Q."/>
            <person name="Presley C."/>
            <person name="Deng X."/>
            <person name="Wei C.I."/>
            <person name="Xiao S."/>
        </authorList>
    </citation>
    <scope>NUCLEOTIDE SEQUENCE [LARGE SCALE GENOMIC DNA]</scope>
    <source>
        <strain evidence="1">UCSC1</strain>
    </source>
</reference>
<organism evidence="1 2">
    <name type="scientific">Golovinomyces cichoracearum</name>
    <dbReference type="NCBI Taxonomy" id="62708"/>
    <lineage>
        <taxon>Eukaryota</taxon>
        <taxon>Fungi</taxon>
        <taxon>Dikarya</taxon>
        <taxon>Ascomycota</taxon>
        <taxon>Pezizomycotina</taxon>
        <taxon>Leotiomycetes</taxon>
        <taxon>Erysiphales</taxon>
        <taxon>Erysiphaceae</taxon>
        <taxon>Golovinomyces</taxon>
    </lineage>
</organism>
<evidence type="ECO:0000313" key="1">
    <source>
        <dbReference type="EMBL" id="RKF71554.1"/>
    </source>
</evidence>
<comment type="caution">
    <text evidence="1">The sequence shown here is derived from an EMBL/GenBank/DDBJ whole genome shotgun (WGS) entry which is preliminary data.</text>
</comment>